<keyword evidence="2" id="KW-1185">Reference proteome</keyword>
<protein>
    <submittedName>
        <fullName evidence="1">Uncharacterized protein</fullName>
    </submittedName>
</protein>
<evidence type="ECO:0000313" key="1">
    <source>
        <dbReference type="EMBL" id="TCS32437.1"/>
    </source>
</evidence>
<dbReference type="Proteomes" id="UP000295382">
    <property type="component" value="Unassembled WGS sequence"/>
</dbReference>
<dbReference type="RefSeq" id="WP_132260523.1">
    <property type="nucleotide sequence ID" value="NZ_SLZQ01000023.1"/>
</dbReference>
<accession>A0A4R3HP72</accession>
<dbReference type="EMBL" id="SLZQ01000023">
    <property type="protein sequence ID" value="TCS32437.1"/>
    <property type="molecule type" value="Genomic_DNA"/>
</dbReference>
<reference evidence="1 2" key="1">
    <citation type="submission" date="2019-03" db="EMBL/GenBank/DDBJ databases">
        <title>Genomic Encyclopedia of Type Strains, Phase IV (KMG-IV): sequencing the most valuable type-strain genomes for metagenomic binning, comparative biology and taxonomic classification.</title>
        <authorList>
            <person name="Goeker M."/>
        </authorList>
    </citation>
    <scope>NUCLEOTIDE SEQUENCE [LARGE SCALE GENOMIC DNA]</scope>
    <source>
        <strain evidence="1 2">DSM 7445</strain>
    </source>
</reference>
<dbReference type="AlphaFoldDB" id="A0A4R3HP72"/>
<evidence type="ECO:0000313" key="2">
    <source>
        <dbReference type="Proteomes" id="UP000295382"/>
    </source>
</evidence>
<organism evidence="1 2">
    <name type="scientific">Paucimonas lemoignei</name>
    <name type="common">Pseudomonas lemoignei</name>
    <dbReference type="NCBI Taxonomy" id="29443"/>
    <lineage>
        <taxon>Bacteria</taxon>
        <taxon>Pseudomonadati</taxon>
        <taxon>Pseudomonadota</taxon>
        <taxon>Betaproteobacteria</taxon>
        <taxon>Burkholderiales</taxon>
        <taxon>Burkholderiaceae</taxon>
        <taxon>Paucimonas</taxon>
    </lineage>
</organism>
<sequence length="174" mass="19479">MLNHDDLLKLAEWKPISPGFGRNGENAYEVKVKPVFHEIEKLEKGEVRVITDGGLSNYASAFVHNRRGDSGNIEGLYIYLSLLAPLAAIGRETAYVTDKARAYSMIEPSDVLELNNLRTEFEKSVGDLIEAKGFKILSPSEATTKLPSGVVPYEYCLNNEPWDRLFHVLFSDTD</sequence>
<proteinExistence type="predicted"/>
<dbReference type="OrthoDB" id="9554349at2"/>
<comment type="caution">
    <text evidence="1">The sequence shown here is derived from an EMBL/GenBank/DDBJ whole genome shotgun (WGS) entry which is preliminary data.</text>
</comment>
<gene>
    <name evidence="1" type="ORF">EDC30_1231</name>
</gene>
<name>A0A4R3HP72_PAULE</name>